<organism evidence="1 2">
    <name type="scientific">Megaselia scalaris</name>
    <name type="common">Humpbacked fly</name>
    <name type="synonym">Phora scalaris</name>
    <dbReference type="NCBI Taxonomy" id="36166"/>
    <lineage>
        <taxon>Eukaryota</taxon>
        <taxon>Metazoa</taxon>
        <taxon>Ecdysozoa</taxon>
        <taxon>Arthropoda</taxon>
        <taxon>Hexapoda</taxon>
        <taxon>Insecta</taxon>
        <taxon>Pterygota</taxon>
        <taxon>Neoptera</taxon>
        <taxon>Endopterygota</taxon>
        <taxon>Diptera</taxon>
        <taxon>Brachycera</taxon>
        <taxon>Muscomorpha</taxon>
        <taxon>Platypezoidea</taxon>
        <taxon>Phoridae</taxon>
        <taxon>Megaseliini</taxon>
        <taxon>Megaselia</taxon>
    </lineage>
</organism>
<dbReference type="EMBL" id="CAQQ02071637">
    <property type="status" value="NOT_ANNOTATED_CDS"/>
    <property type="molecule type" value="Genomic_DNA"/>
</dbReference>
<sequence length="344" mass="40782">MSAKSTKSTWCDRNLNKVREKRNNFPWNLRTKYEIFERLQKEHISHFIEQYEDLAKSRKSKAYKIKDCDLYHPLPPKLYQRVAKIISMPNYDYEANIAEDLQDKGDIDVMIAEAQNQRELRPSEKGVFEEEYMPEVLEQEAVFPTFELKMEKKISRKKIKDRYKESWMSEFICLDKKDRIKWDSKIYRKDKDIYEKPLFEQAEIMMDAAAERFSEWINQIGSDRSLDISKDLLKSLFSVEGGMAWMTGVHIEPKQVHAVPSTVAERWDIPDMAIELKLEDYLEETRNYKPKKINKIAFGRSIPHELIPWVPTEMDSCIQPVFPEICLLGRLCSRELDTCDLLIF</sequence>
<keyword evidence="2" id="KW-1185">Reference proteome</keyword>
<name>T1GTU4_MEGSC</name>
<protein>
    <submittedName>
        <fullName evidence="1">Uncharacterized protein</fullName>
    </submittedName>
</protein>
<dbReference type="AlphaFoldDB" id="T1GTU4"/>
<proteinExistence type="predicted"/>
<reference evidence="1" key="2">
    <citation type="submission" date="2015-06" db="UniProtKB">
        <authorList>
            <consortium name="EnsemblMetazoa"/>
        </authorList>
    </citation>
    <scope>IDENTIFICATION</scope>
</reference>
<dbReference type="EnsemblMetazoa" id="MESCA007138-RA">
    <property type="protein sequence ID" value="MESCA007138-PA"/>
    <property type="gene ID" value="MESCA007138"/>
</dbReference>
<reference evidence="2" key="1">
    <citation type="submission" date="2013-02" db="EMBL/GenBank/DDBJ databases">
        <authorList>
            <person name="Hughes D."/>
        </authorList>
    </citation>
    <scope>NUCLEOTIDE SEQUENCE</scope>
    <source>
        <strain>Durham</strain>
        <strain evidence="2">NC isolate 2 -- Noor lab</strain>
    </source>
</reference>
<accession>T1GTU4</accession>
<evidence type="ECO:0000313" key="2">
    <source>
        <dbReference type="Proteomes" id="UP000015102"/>
    </source>
</evidence>
<evidence type="ECO:0000313" key="1">
    <source>
        <dbReference type="EnsemblMetazoa" id="MESCA007138-PA"/>
    </source>
</evidence>
<dbReference type="HOGENOM" id="CLU_059639_0_0_1"/>
<dbReference type="Proteomes" id="UP000015102">
    <property type="component" value="Unassembled WGS sequence"/>
</dbReference>